<evidence type="ECO:0008006" key="5">
    <source>
        <dbReference type="Google" id="ProtNLM"/>
    </source>
</evidence>
<evidence type="ECO:0000256" key="1">
    <source>
        <dbReference type="SAM" id="MobiDB-lite"/>
    </source>
</evidence>
<feature type="signal peptide" evidence="2">
    <location>
        <begin position="1"/>
        <end position="24"/>
    </location>
</feature>
<dbReference type="Proteomes" id="UP001530315">
    <property type="component" value="Unassembled WGS sequence"/>
</dbReference>
<feature type="region of interest" description="Disordered" evidence="1">
    <location>
        <begin position="36"/>
        <end position="64"/>
    </location>
</feature>
<name>A0ABD3NHT2_9STRA</name>
<evidence type="ECO:0000313" key="3">
    <source>
        <dbReference type="EMBL" id="KAL3775531.1"/>
    </source>
</evidence>
<keyword evidence="2" id="KW-0732">Signal</keyword>
<evidence type="ECO:0000256" key="2">
    <source>
        <dbReference type="SAM" id="SignalP"/>
    </source>
</evidence>
<feature type="compositionally biased region" description="Acidic residues" evidence="1">
    <location>
        <begin position="54"/>
        <end position="63"/>
    </location>
</feature>
<protein>
    <recommendedName>
        <fullName evidence="5">Flavin reductase like domain-containing protein</fullName>
    </recommendedName>
</protein>
<dbReference type="AlphaFoldDB" id="A0ABD3NHT2"/>
<gene>
    <name evidence="3" type="ORF">ACHAW5_001550</name>
</gene>
<evidence type="ECO:0000313" key="4">
    <source>
        <dbReference type="Proteomes" id="UP001530315"/>
    </source>
</evidence>
<dbReference type="EMBL" id="JALLAZ020001408">
    <property type="protein sequence ID" value="KAL3775531.1"/>
    <property type="molecule type" value="Genomic_DNA"/>
</dbReference>
<proteinExistence type="predicted"/>
<accession>A0ABD3NHT2</accession>
<comment type="caution">
    <text evidence="3">The sequence shown here is derived from an EMBL/GenBank/DDBJ whole genome shotgun (WGS) entry which is preliminary data.</text>
</comment>
<sequence length="281" mass="31493">MMVALCGCLLLLLTPSSRLIIAAAFVISPIDGGRPSPHLPPRGIRSGRRRSATEADDGDDDDDVRLPREDELFLERFRRRRDAVASAIDAERSRRPPSCDLADPRDVVASVLDGLIRPHEPAPYFGYEVLYATSTSRWREVLRKSVGASRAVEDGLIYRALGASIERPGNQFGILVRSGMEDANANRDDDDRDDASGSSSYADGRYAVEFPHDTLDYYDGSAWLECRLRDEQSDALLVVLGWSMKRREGDGAWLIDGIDWQDFRDDYRPGIGREEWERICG</sequence>
<keyword evidence="4" id="KW-1185">Reference proteome</keyword>
<feature type="chain" id="PRO_5044840147" description="Flavin reductase like domain-containing protein" evidence="2">
    <location>
        <begin position="25"/>
        <end position="281"/>
    </location>
</feature>
<organism evidence="3 4">
    <name type="scientific">Stephanodiscus triporus</name>
    <dbReference type="NCBI Taxonomy" id="2934178"/>
    <lineage>
        <taxon>Eukaryota</taxon>
        <taxon>Sar</taxon>
        <taxon>Stramenopiles</taxon>
        <taxon>Ochrophyta</taxon>
        <taxon>Bacillariophyta</taxon>
        <taxon>Coscinodiscophyceae</taxon>
        <taxon>Thalassiosirophycidae</taxon>
        <taxon>Stephanodiscales</taxon>
        <taxon>Stephanodiscaceae</taxon>
        <taxon>Stephanodiscus</taxon>
    </lineage>
</organism>
<reference evidence="3 4" key="1">
    <citation type="submission" date="2024-10" db="EMBL/GenBank/DDBJ databases">
        <title>Updated reference genomes for cyclostephanoid diatoms.</title>
        <authorList>
            <person name="Roberts W.R."/>
            <person name="Alverson A.J."/>
        </authorList>
    </citation>
    <scope>NUCLEOTIDE SEQUENCE [LARGE SCALE GENOMIC DNA]</scope>
    <source>
        <strain evidence="3 4">AJA276-08</strain>
    </source>
</reference>